<evidence type="ECO:0000313" key="2">
    <source>
        <dbReference type="EMBL" id="CAL5129191.1"/>
    </source>
</evidence>
<keyword evidence="1" id="KW-1133">Transmembrane helix</keyword>
<sequence length="271" mass="31083">MAPNRQSNTDVYSNWSRKSTFPHSVKSAASSRGSSFYSNPYAKREQIQYIVLPLAVVSLLLCLVHFVLLPFIRVHFRSYELNSNDLFNKSVPYKLEVLSWPGYTSDQRMSKLLPLLDGMFKYADTSVNLRSRTVTSMMKVRMKWTQYQACWPLDVLSSVAALAFEVIRQGRRKKHVKLDTAPMFGMCLMFFLTTLLRASGTYFYYSTLNSVSDVLAEVNLAVKLKAQKVNATTIPYEVLLETPREYMFVHMAAIFLSLINLTFVLDYLDPV</sequence>
<feature type="transmembrane region" description="Helical" evidence="1">
    <location>
        <begin position="246"/>
        <end position="268"/>
    </location>
</feature>
<feature type="transmembrane region" description="Helical" evidence="1">
    <location>
        <begin position="47"/>
        <end position="72"/>
    </location>
</feature>
<accession>A0AAV2SYL2</accession>
<dbReference type="AlphaFoldDB" id="A0AAV2SYL2"/>
<keyword evidence="1" id="KW-0812">Transmembrane</keyword>
<dbReference type="EMBL" id="CAXLJL010000001">
    <property type="protein sequence ID" value="CAL5129191.1"/>
    <property type="molecule type" value="Genomic_DNA"/>
</dbReference>
<protein>
    <submittedName>
        <fullName evidence="2">Uncharacterized protein</fullName>
    </submittedName>
</protein>
<feature type="transmembrane region" description="Helical" evidence="1">
    <location>
        <begin position="181"/>
        <end position="205"/>
    </location>
</feature>
<evidence type="ECO:0000313" key="3">
    <source>
        <dbReference type="Proteomes" id="UP001497525"/>
    </source>
</evidence>
<comment type="caution">
    <text evidence="2">The sequence shown here is derived from an EMBL/GenBank/DDBJ whole genome shotgun (WGS) entry which is preliminary data.</text>
</comment>
<gene>
    <name evidence="2" type="ORF">CDAUBV1_LOCUS60</name>
</gene>
<keyword evidence="1" id="KW-0472">Membrane</keyword>
<evidence type="ECO:0000256" key="1">
    <source>
        <dbReference type="SAM" id="Phobius"/>
    </source>
</evidence>
<proteinExistence type="predicted"/>
<reference evidence="2" key="1">
    <citation type="submission" date="2024-06" db="EMBL/GenBank/DDBJ databases">
        <authorList>
            <person name="Liu X."/>
            <person name="Lenzi L."/>
            <person name="Haldenby T S."/>
            <person name="Uol C."/>
        </authorList>
    </citation>
    <scope>NUCLEOTIDE SEQUENCE</scope>
</reference>
<dbReference type="Proteomes" id="UP001497525">
    <property type="component" value="Unassembled WGS sequence"/>
</dbReference>
<name>A0AAV2SYL2_CALDB</name>
<organism evidence="2 3">
    <name type="scientific">Calicophoron daubneyi</name>
    <name type="common">Rumen fluke</name>
    <name type="synonym">Paramphistomum daubneyi</name>
    <dbReference type="NCBI Taxonomy" id="300641"/>
    <lineage>
        <taxon>Eukaryota</taxon>
        <taxon>Metazoa</taxon>
        <taxon>Spiralia</taxon>
        <taxon>Lophotrochozoa</taxon>
        <taxon>Platyhelminthes</taxon>
        <taxon>Trematoda</taxon>
        <taxon>Digenea</taxon>
        <taxon>Plagiorchiida</taxon>
        <taxon>Pronocephalata</taxon>
        <taxon>Paramphistomoidea</taxon>
        <taxon>Paramphistomidae</taxon>
        <taxon>Calicophoron</taxon>
    </lineage>
</organism>